<dbReference type="EMBL" id="PHFL01000073">
    <property type="protein sequence ID" value="RFM22844.1"/>
    <property type="molecule type" value="Genomic_DNA"/>
</dbReference>
<dbReference type="PANTHER" id="PTHR42776:SF27">
    <property type="entry name" value="DIPEPTIDYL PEPTIDASE FAMILY MEMBER 6"/>
    <property type="match status" value="1"/>
</dbReference>
<accession>A0A395LYY6</accession>
<protein>
    <submittedName>
        <fullName evidence="3">S9 family peptidase</fullName>
    </submittedName>
</protein>
<dbReference type="InterPro" id="IPR002470">
    <property type="entry name" value="Peptidase_S9A"/>
</dbReference>
<dbReference type="SUPFAM" id="SSF53474">
    <property type="entry name" value="alpha/beta-Hydrolases"/>
    <property type="match status" value="1"/>
</dbReference>
<dbReference type="GO" id="GO:0006508">
    <property type="term" value="P:proteolysis"/>
    <property type="evidence" value="ECO:0007669"/>
    <property type="project" value="InterPro"/>
</dbReference>
<reference evidence="3 4" key="1">
    <citation type="journal article" date="2011" name="ISME J.">
        <title>Community ecology of hot spring cyanobacterial mats: predominant populations and their functional potential.</title>
        <authorList>
            <person name="Klatt C.G."/>
            <person name="Wood J.M."/>
            <person name="Rusch D.B."/>
            <person name="Bateson M.M."/>
            <person name="Hamamura N."/>
            <person name="Heidelberg J.F."/>
            <person name="Grossman A.R."/>
            <person name="Bhaya D."/>
            <person name="Cohan F.M."/>
            <person name="Kuhl M."/>
            <person name="Bryant D.A."/>
            <person name="Ward D.M."/>
        </authorList>
    </citation>
    <scope>NUCLEOTIDE SEQUENCE [LARGE SCALE GENOMIC DNA]</scope>
    <source>
        <strain evidence="3">OS</strain>
    </source>
</reference>
<dbReference type="Pfam" id="PF00326">
    <property type="entry name" value="Peptidase_S9"/>
    <property type="match status" value="1"/>
</dbReference>
<evidence type="ECO:0000259" key="2">
    <source>
        <dbReference type="Pfam" id="PF00326"/>
    </source>
</evidence>
<dbReference type="Gene3D" id="3.40.50.1820">
    <property type="entry name" value="alpha/beta hydrolase"/>
    <property type="match status" value="1"/>
</dbReference>
<gene>
    <name evidence="3" type="ORF">D0433_14150</name>
</gene>
<dbReference type="GO" id="GO:0004252">
    <property type="term" value="F:serine-type endopeptidase activity"/>
    <property type="evidence" value="ECO:0007669"/>
    <property type="project" value="InterPro"/>
</dbReference>
<evidence type="ECO:0000313" key="4">
    <source>
        <dbReference type="Proteomes" id="UP000266389"/>
    </source>
</evidence>
<dbReference type="AlphaFoldDB" id="A0A395LYY6"/>
<keyword evidence="1" id="KW-0378">Hydrolase</keyword>
<organism evidence="3 4">
    <name type="scientific">Candidatus Thermochlorobacter aerophilus</name>
    <dbReference type="NCBI Taxonomy" id="1868324"/>
    <lineage>
        <taxon>Bacteria</taxon>
        <taxon>Pseudomonadati</taxon>
        <taxon>Chlorobiota</taxon>
        <taxon>Chlorobiia</taxon>
        <taxon>Chlorobiales</taxon>
        <taxon>Candidatus Thermochlorobacteriaceae</taxon>
        <taxon>Candidatus Thermochlorobacter</taxon>
    </lineage>
</organism>
<dbReference type="PRINTS" id="PR00862">
    <property type="entry name" value="PROLIGOPTASE"/>
</dbReference>
<dbReference type="Gene3D" id="2.120.10.30">
    <property type="entry name" value="TolB, C-terminal domain"/>
    <property type="match status" value="1"/>
</dbReference>
<evidence type="ECO:0000313" key="3">
    <source>
        <dbReference type="EMBL" id="RFM22844.1"/>
    </source>
</evidence>
<comment type="caution">
    <text evidence="3">The sequence shown here is derived from an EMBL/GenBank/DDBJ whole genome shotgun (WGS) entry which is preliminary data.</text>
</comment>
<dbReference type="InterPro" id="IPR011042">
    <property type="entry name" value="6-blade_b-propeller_TolB-like"/>
</dbReference>
<sequence length="626" mass="72401">MKSTAMSHTSVEAQRRKIPLRYFFKKPERTAYQISPDGQYVAFLKPYKRRQNIYVQRIDSTKAVRLTNELERDIAGFFWKGNDTLLYLRDFKGDENFHLFAVSLHEKQVRDLTPFENTRTLVIDELIDDDNHILIALNSRTPEVFDAYQLNVHTGELKLLFENPGNITNWGTDHAGQLRLATVTDGVNTTLLYRREVTDTFKPILTTNFKESLVPLFFTFDNQRIYAASNLGRDKSAIVIFNPETAKEEEVIFQHPEVDVYELSYSRKRKVLTMVSFITWKREYAFLDEQTERMFSNLQRQIPRVEIVLASKTKNEDRYIVRTYSDRSLGAYYLYEPDTDSLEKLADVSPWLNEEDLCKMEPITYTARDGLTIHGYLTLPKDVPPKNLPVVVNPHGGPWARDVWGFNPEVQFLANRGYAVLQVNFRGSTGYGRKFWESSFKKWGKEMQDDITDGVKWLIEQGIADPKRIGIYGGSYGGYAVLAGLAFTPDLYACGVDYVGVSNLFTFMKTIPPYWKPYLEMMYEMVGHPEADKELLYSASPVFHVERIKAPLFVAQGAKDPRVNIEESNQIVSALKARGIDVPYLVKENEGHGFRNEENQFEFYRAMEKFLHKHLLKARKNEQKAS</sequence>
<name>A0A395LYY6_9BACT</name>
<dbReference type="InterPro" id="IPR029058">
    <property type="entry name" value="AB_hydrolase_fold"/>
</dbReference>
<evidence type="ECO:0000256" key="1">
    <source>
        <dbReference type="ARBA" id="ARBA00022801"/>
    </source>
</evidence>
<proteinExistence type="predicted"/>
<dbReference type="InterPro" id="IPR001375">
    <property type="entry name" value="Peptidase_S9_cat"/>
</dbReference>
<dbReference type="PANTHER" id="PTHR42776">
    <property type="entry name" value="SERINE PEPTIDASE S9 FAMILY MEMBER"/>
    <property type="match status" value="1"/>
</dbReference>
<dbReference type="SUPFAM" id="SSF82171">
    <property type="entry name" value="DPP6 N-terminal domain-like"/>
    <property type="match status" value="1"/>
</dbReference>
<feature type="domain" description="Peptidase S9 prolyl oligopeptidase catalytic" evidence="2">
    <location>
        <begin position="404"/>
        <end position="615"/>
    </location>
</feature>
<dbReference type="Proteomes" id="UP000266389">
    <property type="component" value="Unassembled WGS sequence"/>
</dbReference>